<evidence type="ECO:0000256" key="1">
    <source>
        <dbReference type="SAM" id="SignalP"/>
    </source>
</evidence>
<name>A0A1I7MUL7_9HYPH</name>
<dbReference type="AlphaFoldDB" id="A0A1I7MUL7"/>
<evidence type="ECO:0000259" key="2">
    <source>
        <dbReference type="Pfam" id="PF20091"/>
    </source>
</evidence>
<sequence>MRLMAILGGVLLSALVCAAPAVAGKPKPGGNPSTDVPLPTLKGPIPVTSVSHPWNGAAWQNTPINLAKYGFVEEEYLASGKANVYNWLPNNNYNVNVTGSANYTTRVMIRRPKNMRHFSGRVVVEIINMSAGYDWTAMWGALWESIVANNDVYVGITSKPNVFDGMIRFDANRYSTLSMPNPLPAAQQTCGRLPGEGGYSSNLSKLYENGLAYDIFSQVAALVKSKDKTNPLAKPAKYAYLAGESQSGNYLITYYKYIHNLATVKGKPVFDGYIAEASISPLGAPINQCATALPANDPQLAVPGRGVPLVMINSQWDIWPARNNPRKPDSNTKTDKSRTWELAGSNHGWRFQYLFSDAAAADLVKIGFSEYNWSCPAETPEVPLYMAEKALYRHLIKWAEKGKAPPTAQPIELSPGTNTIVYDADGNAKGGLRLPMLTVPTTTYGVGRYVLSENCSEYKLWSADKLKALYPTHLDYTKKYGKATSDLVKKGYLLKEDGAALFKQAGSAKIPQ</sequence>
<reference evidence="4" key="1">
    <citation type="submission" date="2016-10" db="EMBL/GenBank/DDBJ databases">
        <authorList>
            <person name="Varghese N."/>
            <person name="Submissions S."/>
        </authorList>
    </citation>
    <scope>NUCLEOTIDE SEQUENCE [LARGE SCALE GENOMIC DNA]</scope>
    <source>
        <strain evidence="4">DSM 1565</strain>
    </source>
</reference>
<dbReference type="OrthoDB" id="9779952at2"/>
<dbReference type="InterPro" id="IPR045394">
    <property type="entry name" value="Abhydrolase_dom"/>
</dbReference>
<dbReference type="ESTHER" id="9rhiz-a0a1i7mul7">
    <property type="family name" value="Abhydrolase_10"/>
</dbReference>
<keyword evidence="4" id="KW-1185">Reference proteome</keyword>
<gene>
    <name evidence="3" type="ORF">SAMN04488557_0323</name>
</gene>
<dbReference type="Pfam" id="PF20091">
    <property type="entry name" value="Abhydrolase_10"/>
    <property type="match status" value="1"/>
</dbReference>
<organism evidence="3 4">
    <name type="scientific">Hyphomicrobium facile</name>
    <dbReference type="NCBI Taxonomy" id="51670"/>
    <lineage>
        <taxon>Bacteria</taxon>
        <taxon>Pseudomonadati</taxon>
        <taxon>Pseudomonadota</taxon>
        <taxon>Alphaproteobacteria</taxon>
        <taxon>Hyphomicrobiales</taxon>
        <taxon>Hyphomicrobiaceae</taxon>
        <taxon>Hyphomicrobium</taxon>
    </lineage>
</organism>
<feature type="signal peptide" evidence="1">
    <location>
        <begin position="1"/>
        <end position="18"/>
    </location>
</feature>
<feature type="chain" id="PRO_5011665563" description="Alpha/beta hydrolase domain-containing protein" evidence="1">
    <location>
        <begin position="19"/>
        <end position="512"/>
    </location>
</feature>
<dbReference type="EMBL" id="FPCH01000001">
    <property type="protein sequence ID" value="SFV26094.1"/>
    <property type="molecule type" value="Genomic_DNA"/>
</dbReference>
<evidence type="ECO:0000313" key="3">
    <source>
        <dbReference type="EMBL" id="SFV26094.1"/>
    </source>
</evidence>
<accession>A0A1I7MUL7</accession>
<keyword evidence="1" id="KW-0732">Signal</keyword>
<proteinExistence type="predicted"/>
<feature type="domain" description="Alpha/beta hydrolase" evidence="2">
    <location>
        <begin position="42"/>
        <end position="502"/>
    </location>
</feature>
<dbReference type="RefSeq" id="WP_143111301.1">
    <property type="nucleotide sequence ID" value="NZ_FPCH01000001.1"/>
</dbReference>
<dbReference type="Proteomes" id="UP000199423">
    <property type="component" value="Unassembled WGS sequence"/>
</dbReference>
<protein>
    <recommendedName>
        <fullName evidence="2">Alpha/beta hydrolase domain-containing protein</fullName>
    </recommendedName>
</protein>
<evidence type="ECO:0000313" key="4">
    <source>
        <dbReference type="Proteomes" id="UP000199423"/>
    </source>
</evidence>